<dbReference type="InterPro" id="IPR039425">
    <property type="entry name" value="RNA_pol_sigma-70-like"/>
</dbReference>
<keyword evidence="3" id="KW-0804">Transcription</keyword>
<dbReference type="InterPro" id="IPR007627">
    <property type="entry name" value="RNA_pol_sigma70_r2"/>
</dbReference>
<dbReference type="PANTHER" id="PTHR43133:SF63">
    <property type="entry name" value="RNA POLYMERASE SIGMA FACTOR FECI-RELATED"/>
    <property type="match status" value="1"/>
</dbReference>
<comment type="caution">
    <text evidence="5">The sequence shown here is derived from an EMBL/GenBank/DDBJ whole genome shotgun (WGS) entry which is preliminary data.</text>
</comment>
<evidence type="ECO:0000259" key="4">
    <source>
        <dbReference type="Pfam" id="PF04542"/>
    </source>
</evidence>
<dbReference type="InterPro" id="IPR014284">
    <property type="entry name" value="RNA_pol_sigma-70_dom"/>
</dbReference>
<dbReference type="RefSeq" id="WP_219044404.1">
    <property type="nucleotide sequence ID" value="NZ_JAHWDQ010000004.1"/>
</dbReference>
<proteinExistence type="predicted"/>
<dbReference type="PANTHER" id="PTHR43133">
    <property type="entry name" value="RNA POLYMERASE ECF-TYPE SIGMA FACTO"/>
    <property type="match status" value="1"/>
</dbReference>
<keyword evidence="1" id="KW-0805">Transcription regulation</keyword>
<dbReference type="EMBL" id="JAHWDQ010000004">
    <property type="protein sequence ID" value="MBW2942167.1"/>
    <property type="molecule type" value="Genomic_DNA"/>
</dbReference>
<evidence type="ECO:0000313" key="5">
    <source>
        <dbReference type="EMBL" id="MBW2942167.1"/>
    </source>
</evidence>
<reference evidence="5" key="1">
    <citation type="submission" date="2021-07" db="EMBL/GenBank/DDBJ databases">
        <title>Zhongshania sp. CAU 1632 isolated from seawater.</title>
        <authorList>
            <person name="Kim W."/>
        </authorList>
    </citation>
    <scope>NUCLEOTIDE SEQUENCE</scope>
    <source>
        <strain evidence="5">CAU 1632</strain>
    </source>
</reference>
<sequence>MSEKTVLPKELLEPVDELNADLAGMGDFVERLYKKHWKDLCHWLRWRYGAGPPDPEDIAQTAFVKIAAMDDHSNILNPKAFLFTVASNTALKGIQWLARTQRYVENELHEVGQNVEDISPDRVYSSRERFNAVTEQMALLSDKQQDLIYRSRILGQKYDQISAETGWSMADISRQLKAALSTMHTALGEYENEGK</sequence>
<accession>A0ABS6VV01</accession>
<evidence type="ECO:0000256" key="2">
    <source>
        <dbReference type="ARBA" id="ARBA00023082"/>
    </source>
</evidence>
<keyword evidence="2" id="KW-0731">Sigma factor</keyword>
<dbReference type="NCBIfam" id="TIGR02937">
    <property type="entry name" value="sigma70-ECF"/>
    <property type="match status" value="1"/>
</dbReference>
<dbReference type="Proteomes" id="UP001166291">
    <property type="component" value="Unassembled WGS sequence"/>
</dbReference>
<keyword evidence="6" id="KW-1185">Reference proteome</keyword>
<evidence type="ECO:0000256" key="3">
    <source>
        <dbReference type="ARBA" id="ARBA00023163"/>
    </source>
</evidence>
<evidence type="ECO:0000313" key="6">
    <source>
        <dbReference type="Proteomes" id="UP001166291"/>
    </source>
</evidence>
<feature type="domain" description="RNA polymerase sigma-70 region 2" evidence="4">
    <location>
        <begin position="32"/>
        <end position="94"/>
    </location>
</feature>
<organism evidence="5 6">
    <name type="scientific">Zhongshania aquimaris</name>
    <dbReference type="NCBI Taxonomy" id="2857107"/>
    <lineage>
        <taxon>Bacteria</taxon>
        <taxon>Pseudomonadati</taxon>
        <taxon>Pseudomonadota</taxon>
        <taxon>Gammaproteobacteria</taxon>
        <taxon>Cellvibrionales</taxon>
        <taxon>Spongiibacteraceae</taxon>
        <taxon>Zhongshania</taxon>
    </lineage>
</organism>
<gene>
    <name evidence="5" type="ORF">KXJ70_15330</name>
</gene>
<evidence type="ECO:0000256" key="1">
    <source>
        <dbReference type="ARBA" id="ARBA00023015"/>
    </source>
</evidence>
<name>A0ABS6VV01_9GAMM</name>
<protein>
    <submittedName>
        <fullName evidence="5">RNA polymerase sigma factor</fullName>
    </submittedName>
</protein>
<dbReference type="Pfam" id="PF04542">
    <property type="entry name" value="Sigma70_r2"/>
    <property type="match status" value="1"/>
</dbReference>